<proteinExistence type="predicted"/>
<name>A0A0M9FH44_STRSU</name>
<dbReference type="Proteomes" id="UP000071962">
    <property type="component" value="Unassembled WGS sequence"/>
</dbReference>
<evidence type="ECO:0000313" key="5">
    <source>
        <dbReference type="EMBL" id="QPO27011.1"/>
    </source>
</evidence>
<dbReference type="PATRIC" id="fig|1307.473.peg.1661"/>
<gene>
    <name evidence="2" type="ORF">ERS132406_01256</name>
    <name evidence="1" type="ORF">ERS132414_01229</name>
    <name evidence="3" type="ORF">ERS132452_02177</name>
    <name evidence="4" type="ORF">ERS132551_01159</name>
    <name evidence="5" type="ORF">I5V48_02410</name>
</gene>
<evidence type="ECO:0000313" key="1">
    <source>
        <dbReference type="EMBL" id="CYU89987.1"/>
    </source>
</evidence>
<accession>A0A0M9FH44</accession>
<evidence type="ECO:0000313" key="7">
    <source>
        <dbReference type="Proteomes" id="UP000071962"/>
    </source>
</evidence>
<dbReference type="EMBL" id="FIGZ01000012">
    <property type="protein sequence ID" value="CYU98206.1"/>
    <property type="molecule type" value="Genomic_DNA"/>
</dbReference>
<evidence type="ECO:0000313" key="2">
    <source>
        <dbReference type="EMBL" id="CYU98206.1"/>
    </source>
</evidence>
<dbReference type="Proteomes" id="UP000072794">
    <property type="component" value="Unassembled WGS sequence"/>
</dbReference>
<dbReference type="EMBL" id="FIIN01000022">
    <property type="protein sequence ID" value="CYW27559.1"/>
    <property type="molecule type" value="Genomic_DNA"/>
</dbReference>
<reference evidence="6 7" key="1">
    <citation type="submission" date="2016-02" db="EMBL/GenBank/DDBJ databases">
        <authorList>
            <consortium name="Pathogen Informatics"/>
        </authorList>
    </citation>
    <scope>NUCLEOTIDE SEQUENCE [LARGE SCALE GENOMIC DNA]</scope>
    <source>
        <strain evidence="2 8">LSS44</strain>
        <strain evidence="1 9">LSS52</strain>
        <strain evidence="3 6">LSS90</strain>
        <strain evidence="4 7">SS1062</strain>
    </source>
</reference>
<dbReference type="Proteomes" id="UP000071765">
    <property type="component" value="Unassembled WGS sequence"/>
</dbReference>
<dbReference type="EMBL" id="CP065430">
    <property type="protein sequence ID" value="QPO27011.1"/>
    <property type="molecule type" value="Genomic_DNA"/>
</dbReference>
<evidence type="ECO:0000313" key="3">
    <source>
        <dbReference type="EMBL" id="CYW27559.1"/>
    </source>
</evidence>
<organism evidence="4 7">
    <name type="scientific">Streptococcus suis</name>
    <dbReference type="NCBI Taxonomy" id="1307"/>
    <lineage>
        <taxon>Bacteria</taxon>
        <taxon>Bacillati</taxon>
        <taxon>Bacillota</taxon>
        <taxon>Bacilli</taxon>
        <taxon>Lactobacillales</taxon>
        <taxon>Streptococcaceae</taxon>
        <taxon>Streptococcus</taxon>
    </lineage>
</organism>
<protein>
    <submittedName>
        <fullName evidence="5">Phage gp6-like head-tail connector protein</fullName>
    </submittedName>
</protein>
<reference evidence="5 10" key="2">
    <citation type="submission" date="2020-12" db="EMBL/GenBank/DDBJ databases">
        <title>Nonconservative transfer and diversity of a new family of integrative and conjugative elements associated with antibiotic resistance in zoonotic pathogen Streptococcus suis.</title>
        <authorList>
            <person name="Huang J."/>
        </authorList>
    </citation>
    <scope>NUCLEOTIDE SEQUENCE [LARGE SCALE GENOMIC DNA]</scope>
    <source>
        <strain evidence="5 10">YZDH1</strain>
    </source>
</reference>
<evidence type="ECO:0000313" key="10">
    <source>
        <dbReference type="Proteomes" id="UP000594569"/>
    </source>
</evidence>
<dbReference type="Proteomes" id="UP000072083">
    <property type="component" value="Unassembled WGS sequence"/>
</dbReference>
<evidence type="ECO:0000313" key="9">
    <source>
        <dbReference type="Proteomes" id="UP000072794"/>
    </source>
</evidence>
<dbReference type="EMBL" id="FIHA01000022">
    <property type="protein sequence ID" value="CYU89987.1"/>
    <property type="molecule type" value="Genomic_DNA"/>
</dbReference>
<evidence type="ECO:0000313" key="8">
    <source>
        <dbReference type="Proteomes" id="UP000072083"/>
    </source>
</evidence>
<dbReference type="RefSeq" id="WP_029178009.1">
    <property type="nucleotide sequence ID" value="NZ_CECY01000006.1"/>
</dbReference>
<sequence>MSEDLSSELLGPIKLHLRVTWESQDSEIKEYIEEGIAYIDGICGESDYSVSGLPRILLKAYCRRAWSGNTSMFEEDYRRQLLRLQHENGVRRLRRKGNE</sequence>
<dbReference type="AlphaFoldDB" id="A0A0M9FH44"/>
<evidence type="ECO:0000313" key="6">
    <source>
        <dbReference type="Proteomes" id="UP000071765"/>
    </source>
</evidence>
<dbReference type="Proteomes" id="UP000594569">
    <property type="component" value="Chromosome"/>
</dbReference>
<evidence type="ECO:0000313" key="4">
    <source>
        <dbReference type="EMBL" id="CYX03989.1"/>
    </source>
</evidence>
<dbReference type="EMBL" id="FIKT01000012">
    <property type="protein sequence ID" value="CYX03989.1"/>
    <property type="molecule type" value="Genomic_DNA"/>
</dbReference>